<dbReference type="KEGG" id="hsr:HSBAA_PA_0950"/>
<dbReference type="Proteomes" id="UP000320231">
    <property type="component" value="Plasmid pBAA-803-A"/>
</dbReference>
<evidence type="ECO:0000313" key="2">
    <source>
        <dbReference type="Proteomes" id="UP000320231"/>
    </source>
</evidence>
<protein>
    <recommendedName>
        <fullName evidence="3">Cation efflux protein cytoplasmic domain-containing protein</fullName>
    </recommendedName>
</protein>
<keyword evidence="1" id="KW-0614">Plasmid</keyword>
<dbReference type="EMBL" id="AP019515">
    <property type="protein sequence ID" value="BBI65492.1"/>
    <property type="molecule type" value="Genomic_DNA"/>
</dbReference>
<sequence length="67" mass="7872">MHLWQMQENMAALDCHVVLTETGWQQLESVKAEIKEQLKMRFNIAHSSLEFEHSDHAHQNANLYGHE</sequence>
<evidence type="ECO:0008006" key="3">
    <source>
        <dbReference type="Google" id="ProtNLM"/>
    </source>
</evidence>
<dbReference type="AlphaFoldDB" id="A0A455UGQ4"/>
<geneLocation type="plasmid" evidence="2">
    <name>pbaa-803-a dna</name>
</geneLocation>
<organism evidence="1 2">
    <name type="scientific">Vreelandella sulfidaeris</name>
    <dbReference type="NCBI Taxonomy" id="115553"/>
    <lineage>
        <taxon>Bacteria</taxon>
        <taxon>Pseudomonadati</taxon>
        <taxon>Pseudomonadota</taxon>
        <taxon>Gammaproteobacteria</taxon>
        <taxon>Oceanospirillales</taxon>
        <taxon>Halomonadaceae</taxon>
        <taxon>Vreelandella</taxon>
    </lineage>
</organism>
<proteinExistence type="predicted"/>
<accession>A0A455UGQ4</accession>
<reference evidence="1 2" key="1">
    <citation type="journal article" date="2019" name="Microbiol. Resour. Announc.">
        <title>Complete Genome Sequence of Halomonas sulfidaeris Strain Esulfide1 Isolated from a Metal Sulfide Rock at a Depth of 2,200 Meters, Obtained Using Nanopore Sequencing.</title>
        <authorList>
            <person name="Saito M."/>
            <person name="Nishigata A."/>
            <person name="Galipon J."/>
            <person name="Arakawa K."/>
        </authorList>
    </citation>
    <scope>NUCLEOTIDE SEQUENCE [LARGE SCALE GENOMIC DNA]</scope>
    <source>
        <strain evidence="1 2">ATCC BAA-803</strain>
        <plasmid evidence="2">pbaa-803-a dna</plasmid>
    </source>
</reference>
<evidence type="ECO:0000313" key="1">
    <source>
        <dbReference type="EMBL" id="BBI65492.1"/>
    </source>
</evidence>
<gene>
    <name evidence="1" type="ORF">HSBAA_PA_0950</name>
</gene>
<name>A0A455UGQ4_9GAMM</name>